<dbReference type="NCBIfam" id="TIGR00756">
    <property type="entry name" value="PPR"/>
    <property type="match status" value="6"/>
</dbReference>
<dbReference type="FunFam" id="1.25.40.10:FF:000090">
    <property type="entry name" value="Pentatricopeptide repeat-containing protein, chloroplastic"/>
    <property type="match status" value="1"/>
</dbReference>
<dbReference type="GO" id="GO:0003723">
    <property type="term" value="F:RNA binding"/>
    <property type="evidence" value="ECO:0007669"/>
    <property type="project" value="InterPro"/>
</dbReference>
<name>A0A4S4DGC8_CAMSN</name>
<dbReference type="SUPFAM" id="SSF48452">
    <property type="entry name" value="TPR-like"/>
    <property type="match status" value="1"/>
</dbReference>
<gene>
    <name evidence="3" type="ORF">TEA_013422</name>
</gene>
<evidence type="ECO:0000256" key="2">
    <source>
        <dbReference type="PROSITE-ProRule" id="PRU00708"/>
    </source>
</evidence>
<feature type="repeat" description="PPR" evidence="2">
    <location>
        <begin position="418"/>
        <end position="452"/>
    </location>
</feature>
<dbReference type="Pfam" id="PF12854">
    <property type="entry name" value="PPR_1"/>
    <property type="match status" value="1"/>
</dbReference>
<sequence>MREKEQKSLWSPRERKCIFLLLQQQQQQRWNTSRFSPLLQIHAFILRNALESNLHLLTNFIATCSSSSAGIHHARRLFDQIPQKHDPFLCNTMLRAHLGMRQFIETITLYRHLKRNTGFVPDNYTFSWLAKSCASTLASWEGLQIHNHVIKTGFCSNLFASTSLVDMYAKFGFMGCARKVFDEMSERSQVSWTALIYGYARKGDMDNAREFFNESPDKDSATYNVMIDACVKSGDMDSARCLFDENPERNVVSWTSMVDGYCNIGDVGSARLLFDAMPEKNLFSWNAMIRGYCQNKQPNEAVRLFHEMQSTTTFEPDKVTIVSVLPAIANLGALEVGNWVHQFVRRKKLDRATNVCTALVDMYAKCGEITKAREVFDAMREKETATWNALINGLAINGCAGEALEVFLDMKHFGFKPNEISMLGVLSACNHSGLVEEGRRWFKAMKEFGLEPRIEHYGCMVDLLGRAGCLEEAEKLIESMPYEANGIILSSLLFACGYAKDVTRAERIRQKVIKMEPWNDGNYVMLRNLYAEERRWRDVEEIKGEMSRGGAKKAAGCSVIEVDSRVWEFIAGGLPSTQMFNYAMGTVYDQLMEKEINDFEDFHKSLLDLFSSFNASLPGKRYDAPLRKEIEACFTKWKGVADEKERKKVFIEFMRKEVKICKLDNTTLIVGLVMPPAAMGVKRAGESVPQLSLIKTIPDVVFVPSITVLALVSAKLSRRIFSGNAAS</sequence>
<protein>
    <submittedName>
        <fullName evidence="3">Uncharacterized protein</fullName>
    </submittedName>
</protein>
<keyword evidence="1" id="KW-0677">Repeat</keyword>
<keyword evidence="4" id="KW-1185">Reference proteome</keyword>
<dbReference type="InterPro" id="IPR002885">
    <property type="entry name" value="PPR_rpt"/>
</dbReference>
<dbReference type="FunFam" id="1.25.40.10:FF:000364">
    <property type="entry name" value="Pentatricopeptide repeat (PPR-like) superfamily protein"/>
    <property type="match status" value="1"/>
</dbReference>
<dbReference type="Gene3D" id="1.25.40.10">
    <property type="entry name" value="Tetratricopeptide repeat domain"/>
    <property type="match status" value="4"/>
</dbReference>
<feature type="repeat" description="PPR" evidence="2">
    <location>
        <begin position="281"/>
        <end position="311"/>
    </location>
</feature>
<dbReference type="STRING" id="542762.A0A4S4DGC8"/>
<feature type="repeat" description="PPR" evidence="2">
    <location>
        <begin position="383"/>
        <end position="417"/>
    </location>
</feature>
<evidence type="ECO:0000256" key="1">
    <source>
        <dbReference type="ARBA" id="ARBA00022737"/>
    </source>
</evidence>
<dbReference type="GO" id="GO:0009451">
    <property type="term" value="P:RNA modification"/>
    <property type="evidence" value="ECO:0007669"/>
    <property type="project" value="InterPro"/>
</dbReference>
<dbReference type="InterPro" id="IPR046848">
    <property type="entry name" value="E_motif"/>
</dbReference>
<dbReference type="Pfam" id="PF01535">
    <property type="entry name" value="PPR"/>
    <property type="match status" value="5"/>
</dbReference>
<dbReference type="Pfam" id="PF20431">
    <property type="entry name" value="E_motif"/>
    <property type="match status" value="1"/>
</dbReference>
<feature type="repeat" description="PPR" evidence="2">
    <location>
        <begin position="219"/>
        <end position="253"/>
    </location>
</feature>
<dbReference type="InterPro" id="IPR046960">
    <property type="entry name" value="PPR_At4g14850-like_plant"/>
</dbReference>
<dbReference type="Proteomes" id="UP000306102">
    <property type="component" value="Unassembled WGS sequence"/>
</dbReference>
<dbReference type="Pfam" id="PF13041">
    <property type="entry name" value="PPR_2"/>
    <property type="match status" value="2"/>
</dbReference>
<evidence type="ECO:0000313" key="3">
    <source>
        <dbReference type="EMBL" id="THG01384.1"/>
    </source>
</evidence>
<feature type="repeat" description="PPR" evidence="2">
    <location>
        <begin position="352"/>
        <end position="382"/>
    </location>
</feature>
<dbReference type="PROSITE" id="PS51375">
    <property type="entry name" value="PPR"/>
    <property type="match status" value="6"/>
</dbReference>
<dbReference type="PANTHER" id="PTHR47926">
    <property type="entry name" value="PENTATRICOPEPTIDE REPEAT-CONTAINING PROTEIN"/>
    <property type="match status" value="1"/>
</dbReference>
<dbReference type="EMBL" id="SDRB02011425">
    <property type="protein sequence ID" value="THG01384.1"/>
    <property type="molecule type" value="Genomic_DNA"/>
</dbReference>
<feature type="repeat" description="PPR" evidence="2">
    <location>
        <begin position="188"/>
        <end position="218"/>
    </location>
</feature>
<accession>A0A4S4DGC8</accession>
<dbReference type="InterPro" id="IPR011990">
    <property type="entry name" value="TPR-like_helical_dom_sf"/>
</dbReference>
<organism evidence="3 4">
    <name type="scientific">Camellia sinensis var. sinensis</name>
    <name type="common">China tea</name>
    <dbReference type="NCBI Taxonomy" id="542762"/>
    <lineage>
        <taxon>Eukaryota</taxon>
        <taxon>Viridiplantae</taxon>
        <taxon>Streptophyta</taxon>
        <taxon>Embryophyta</taxon>
        <taxon>Tracheophyta</taxon>
        <taxon>Spermatophyta</taxon>
        <taxon>Magnoliopsida</taxon>
        <taxon>eudicotyledons</taxon>
        <taxon>Gunneridae</taxon>
        <taxon>Pentapetalae</taxon>
        <taxon>asterids</taxon>
        <taxon>Ericales</taxon>
        <taxon>Theaceae</taxon>
        <taxon>Camellia</taxon>
    </lineage>
</organism>
<dbReference type="FunFam" id="1.25.40.10:FF:000348">
    <property type="entry name" value="Pentatricopeptide repeat-containing protein chloroplastic"/>
    <property type="match status" value="1"/>
</dbReference>
<dbReference type="AlphaFoldDB" id="A0A4S4DGC8"/>
<dbReference type="PANTHER" id="PTHR47926:SF437">
    <property type="entry name" value="PENTACOTRIPEPTIDE-REPEAT REGION OF PRORP DOMAIN-CONTAINING PROTEIN"/>
    <property type="match status" value="1"/>
</dbReference>
<evidence type="ECO:0000313" key="4">
    <source>
        <dbReference type="Proteomes" id="UP000306102"/>
    </source>
</evidence>
<reference evidence="3 4" key="1">
    <citation type="journal article" date="2018" name="Proc. Natl. Acad. Sci. U.S.A.">
        <title>Draft genome sequence of Camellia sinensis var. sinensis provides insights into the evolution of the tea genome and tea quality.</title>
        <authorList>
            <person name="Wei C."/>
            <person name="Yang H."/>
            <person name="Wang S."/>
            <person name="Zhao J."/>
            <person name="Liu C."/>
            <person name="Gao L."/>
            <person name="Xia E."/>
            <person name="Lu Y."/>
            <person name="Tai Y."/>
            <person name="She G."/>
            <person name="Sun J."/>
            <person name="Cao H."/>
            <person name="Tong W."/>
            <person name="Gao Q."/>
            <person name="Li Y."/>
            <person name="Deng W."/>
            <person name="Jiang X."/>
            <person name="Wang W."/>
            <person name="Chen Q."/>
            <person name="Zhang S."/>
            <person name="Li H."/>
            <person name="Wu J."/>
            <person name="Wang P."/>
            <person name="Li P."/>
            <person name="Shi C."/>
            <person name="Zheng F."/>
            <person name="Jian J."/>
            <person name="Huang B."/>
            <person name="Shan D."/>
            <person name="Shi M."/>
            <person name="Fang C."/>
            <person name="Yue Y."/>
            <person name="Li F."/>
            <person name="Li D."/>
            <person name="Wei S."/>
            <person name="Han B."/>
            <person name="Jiang C."/>
            <person name="Yin Y."/>
            <person name="Xia T."/>
            <person name="Zhang Z."/>
            <person name="Bennetzen J.L."/>
            <person name="Zhao S."/>
            <person name="Wan X."/>
        </authorList>
    </citation>
    <scope>NUCLEOTIDE SEQUENCE [LARGE SCALE GENOMIC DNA]</scope>
    <source>
        <strain evidence="4">cv. Shuchazao</strain>
        <tissue evidence="3">Leaf</tissue>
    </source>
</reference>
<comment type="caution">
    <text evidence="3">The sequence shown here is derived from an EMBL/GenBank/DDBJ whole genome shotgun (WGS) entry which is preliminary data.</text>
</comment>
<proteinExistence type="predicted"/>